<dbReference type="Pfam" id="PF02992">
    <property type="entry name" value="Transposase_21"/>
    <property type="match status" value="1"/>
</dbReference>
<evidence type="ECO:0000256" key="1">
    <source>
        <dbReference type="SAM" id="MobiDB-lite"/>
    </source>
</evidence>
<name>A0ABQ0KWW3_MYCCL</name>
<evidence type="ECO:0000313" key="2">
    <source>
        <dbReference type="EMBL" id="GAT43397.1"/>
    </source>
</evidence>
<evidence type="ECO:0000313" key="3">
    <source>
        <dbReference type="Proteomes" id="UP000815677"/>
    </source>
</evidence>
<accession>A0ABQ0KWW3</accession>
<proteinExistence type="predicted"/>
<dbReference type="Proteomes" id="UP000815677">
    <property type="component" value="Unassembled WGS sequence"/>
</dbReference>
<dbReference type="PANTHER" id="PTHR46579:SF1">
    <property type="entry name" value="F5_8 TYPE C DOMAIN-CONTAINING PROTEIN"/>
    <property type="match status" value="1"/>
</dbReference>
<feature type="compositionally biased region" description="Basic and acidic residues" evidence="1">
    <location>
        <begin position="20"/>
        <end position="34"/>
    </location>
</feature>
<reference evidence="2" key="1">
    <citation type="submission" date="2014-09" db="EMBL/GenBank/DDBJ databases">
        <title>Genome sequence of the luminous mushroom Mycena chlorophos for searching fungal bioluminescence genes.</title>
        <authorList>
            <person name="Tanaka Y."/>
            <person name="Kasuga D."/>
            <person name="Oba Y."/>
            <person name="Hase S."/>
            <person name="Sato K."/>
            <person name="Oba Y."/>
            <person name="Sakakibara Y."/>
        </authorList>
    </citation>
    <scope>NUCLEOTIDE SEQUENCE</scope>
</reference>
<feature type="region of interest" description="Disordered" evidence="1">
    <location>
        <begin position="1"/>
        <end position="34"/>
    </location>
</feature>
<sequence>MTTQRKRRAVEAFSDSDAGFEEHPEHRCSGPYWDRHKLCGHCGKSLRSRARANHTRKYGQHSDSETDNDCPCTQPDPSDPTPDPPSRASSAPAEPEPPVANPARASAPSPARSDSAPPPRSFAATVEDCDDEDDDSHTSDAWSASDGDIEDCYFGQFPVDSDLEFDEDEDAEVEPLTLERMRAELAEMMLADHQEQMALHGQELMDESQEDNVRLFIVKLIGNMPRFVFNLLRKMFSHKMDLDSEWVMLHRVAILSELEPVYFDCCVRSCMAYTGMHSRRSSCLVCRQSRWNAKGKARRQFCVIPLIPRLQGYFQSAEKVEELAYLSTRVSEESTLTDVFDGSHFRKLCNRRVVVDGEKMPHNYFHQTTDIALALSADPFLLFDRRRDGMSATPILMQNLNLRPETRTHLEAGLCLGIIPGPHTPTLMATFLHPLEEELVRLARGVRTFNVATGEYIDLHAYCIFCFGDILAIQKLLSIVGVNGLCPCRSCEILGHRNVAEGKTNYYACLGRPNAGILMQSWNPATLPPRSEKSFKKAIKQLDAVSGRITATKKLARKLGIKGRPVLDRVGCLLRPAAYPWDIMHLFFENIIPLLMRLWSGKKRFDVGTEPYVLSPEVVAELWAEVSASVPYLPADFVRSLAGAPDKFTAEAWAFWFLHIAPGQLKGRLPDEHYRHACKLGELIKMCMQFSITHDEVDRLERDAFQWVKDFERLYYQYFEERLSVCILSIHGFLHVAENIRTGGPSWTSWTFFVERYCGFLKLGLRSKRNPWANLSRRVLYFAQLEQISVRYTLPPELRMFGRKPSSELSSSERKNPHYDDLILRAPFQRDHQPDDHTRDLVAGYLSLVLGVKESRIRKRLPRVMGRWGKFRLIDGDAIRSAWVLGRGDETTRDNTFVRFWKQTPDPDSEADEYIPRISYGRLDEILECQLPRHKAFKSYSTQLRLFAVITPCHTSGRDASRKVVRYARMDQQLVVDLNNVTAVVGRVPHGDKWTIIDRSDGTARPNFIKLADVPEAVEEDEQL</sequence>
<keyword evidence="3" id="KW-1185">Reference proteome</keyword>
<organism evidence="2 3">
    <name type="scientific">Mycena chlorophos</name>
    <name type="common">Agaric fungus</name>
    <name type="synonym">Agaricus chlorophos</name>
    <dbReference type="NCBI Taxonomy" id="658473"/>
    <lineage>
        <taxon>Eukaryota</taxon>
        <taxon>Fungi</taxon>
        <taxon>Dikarya</taxon>
        <taxon>Basidiomycota</taxon>
        <taxon>Agaricomycotina</taxon>
        <taxon>Agaricomycetes</taxon>
        <taxon>Agaricomycetidae</taxon>
        <taxon>Agaricales</taxon>
        <taxon>Marasmiineae</taxon>
        <taxon>Mycenaceae</taxon>
        <taxon>Mycena</taxon>
    </lineage>
</organism>
<feature type="compositionally biased region" description="Low complexity" evidence="1">
    <location>
        <begin position="101"/>
        <end position="115"/>
    </location>
</feature>
<feature type="compositionally biased region" description="Basic residues" evidence="1">
    <location>
        <begin position="48"/>
        <end position="59"/>
    </location>
</feature>
<feature type="region of interest" description="Disordered" evidence="1">
    <location>
        <begin position="48"/>
        <end position="145"/>
    </location>
</feature>
<gene>
    <name evidence="2" type="ORF">MCHLO_01079</name>
</gene>
<protein>
    <recommendedName>
        <fullName evidence="4">C2H2-type domain-containing protein</fullName>
    </recommendedName>
</protein>
<dbReference type="InterPro" id="IPR004242">
    <property type="entry name" value="Transposase_21"/>
</dbReference>
<dbReference type="EMBL" id="DF838964">
    <property type="protein sequence ID" value="GAT43397.1"/>
    <property type="molecule type" value="Genomic_DNA"/>
</dbReference>
<evidence type="ECO:0008006" key="4">
    <source>
        <dbReference type="Google" id="ProtNLM"/>
    </source>
</evidence>
<dbReference type="PANTHER" id="PTHR46579">
    <property type="entry name" value="F5/8 TYPE C DOMAIN-CONTAINING PROTEIN-RELATED"/>
    <property type="match status" value="1"/>
</dbReference>